<dbReference type="SUPFAM" id="SSF103473">
    <property type="entry name" value="MFS general substrate transporter"/>
    <property type="match status" value="1"/>
</dbReference>
<keyword evidence="3 7" id="KW-0812">Transmembrane</keyword>
<dbReference type="PROSITE" id="PS50850">
    <property type="entry name" value="MFS"/>
    <property type="match status" value="1"/>
</dbReference>
<dbReference type="Gene3D" id="1.20.1250.20">
    <property type="entry name" value="MFS general substrate transporter like domains"/>
    <property type="match status" value="3"/>
</dbReference>
<evidence type="ECO:0000256" key="3">
    <source>
        <dbReference type="ARBA" id="ARBA00022692"/>
    </source>
</evidence>
<dbReference type="OrthoDB" id="515887at2759"/>
<evidence type="ECO:0000313" key="10">
    <source>
        <dbReference type="Proteomes" id="UP000440578"/>
    </source>
</evidence>
<organism evidence="9 10">
    <name type="scientific">Amphibalanus amphitrite</name>
    <name type="common">Striped barnacle</name>
    <name type="synonym">Balanus amphitrite</name>
    <dbReference type="NCBI Taxonomy" id="1232801"/>
    <lineage>
        <taxon>Eukaryota</taxon>
        <taxon>Metazoa</taxon>
        <taxon>Ecdysozoa</taxon>
        <taxon>Arthropoda</taxon>
        <taxon>Crustacea</taxon>
        <taxon>Multicrustacea</taxon>
        <taxon>Cirripedia</taxon>
        <taxon>Thoracica</taxon>
        <taxon>Thoracicalcarea</taxon>
        <taxon>Balanomorpha</taxon>
        <taxon>Balanoidea</taxon>
        <taxon>Balanidae</taxon>
        <taxon>Amphibalaninae</taxon>
        <taxon>Amphibalanus</taxon>
    </lineage>
</organism>
<feature type="transmembrane region" description="Helical" evidence="7">
    <location>
        <begin position="46"/>
        <end position="64"/>
    </location>
</feature>
<keyword evidence="5 7" id="KW-0472">Membrane</keyword>
<accession>A0A6A4WV34</accession>
<dbReference type="GO" id="GO:0016020">
    <property type="term" value="C:membrane"/>
    <property type="evidence" value="ECO:0007669"/>
    <property type="project" value="UniProtKB-SubCell"/>
</dbReference>
<protein>
    <submittedName>
        <fullName evidence="9">Major facilitator superfamily domain-containing protein 6-B</fullName>
    </submittedName>
</protein>
<name>A0A6A4WV34_AMPAM</name>
<feature type="transmembrane region" description="Helical" evidence="7">
    <location>
        <begin position="520"/>
        <end position="539"/>
    </location>
</feature>
<evidence type="ECO:0000256" key="2">
    <source>
        <dbReference type="ARBA" id="ARBA00005241"/>
    </source>
</evidence>
<keyword evidence="10" id="KW-1185">Reference proteome</keyword>
<dbReference type="Pfam" id="PF12832">
    <property type="entry name" value="MFS_1_like"/>
    <property type="match status" value="1"/>
</dbReference>
<feature type="transmembrane region" description="Helical" evidence="7">
    <location>
        <begin position="281"/>
        <end position="298"/>
    </location>
</feature>
<comment type="caution">
    <text evidence="9">The sequence shown here is derived from an EMBL/GenBank/DDBJ whole genome shotgun (WGS) entry which is preliminary data.</text>
</comment>
<feature type="transmembrane region" description="Helical" evidence="7">
    <location>
        <begin position="492"/>
        <end position="514"/>
    </location>
</feature>
<dbReference type="InterPro" id="IPR020846">
    <property type="entry name" value="MFS_dom"/>
</dbReference>
<feature type="transmembrane region" description="Helical" evidence="7">
    <location>
        <begin position="461"/>
        <end position="480"/>
    </location>
</feature>
<reference evidence="9 10" key="1">
    <citation type="submission" date="2019-07" db="EMBL/GenBank/DDBJ databases">
        <title>Draft genome assembly of a fouling barnacle, Amphibalanus amphitrite (Darwin, 1854): The first reference genome for Thecostraca.</title>
        <authorList>
            <person name="Kim W."/>
        </authorList>
    </citation>
    <scope>NUCLEOTIDE SEQUENCE [LARGE SCALE GENOMIC DNA]</scope>
    <source>
        <strain evidence="9">SNU_AA5</strain>
        <tissue evidence="9">Soma without cirri and trophi</tissue>
    </source>
</reference>
<comment type="similarity">
    <text evidence="2">Belongs to the major facilitator superfamily. MFSD6 family.</text>
</comment>
<dbReference type="InterPro" id="IPR036259">
    <property type="entry name" value="MFS_trans_sf"/>
</dbReference>
<evidence type="ECO:0000313" key="9">
    <source>
        <dbReference type="EMBL" id="KAF0307674.1"/>
    </source>
</evidence>
<proteinExistence type="inferred from homology"/>
<dbReference type="EMBL" id="VIIS01000553">
    <property type="protein sequence ID" value="KAF0307674.1"/>
    <property type="molecule type" value="Genomic_DNA"/>
</dbReference>
<evidence type="ECO:0000259" key="8">
    <source>
        <dbReference type="PROSITE" id="PS50850"/>
    </source>
</evidence>
<evidence type="ECO:0000256" key="5">
    <source>
        <dbReference type="ARBA" id="ARBA00023136"/>
    </source>
</evidence>
<dbReference type="InterPro" id="IPR024989">
    <property type="entry name" value="MFS_assoc_dom"/>
</dbReference>
<keyword evidence="4 7" id="KW-1133">Transmembrane helix</keyword>
<feature type="transmembrane region" description="Helical" evidence="7">
    <location>
        <begin position="395"/>
        <end position="417"/>
    </location>
</feature>
<dbReference type="AlphaFoldDB" id="A0A6A4WV34"/>
<feature type="compositionally biased region" description="Basic and acidic residues" evidence="6">
    <location>
        <begin position="556"/>
        <end position="574"/>
    </location>
</feature>
<dbReference type="PANTHER" id="PTHR16172:SF30">
    <property type="entry name" value="SUGAR BABY, ISOFORM C"/>
    <property type="match status" value="1"/>
</dbReference>
<dbReference type="GO" id="GO:0022857">
    <property type="term" value="F:transmembrane transporter activity"/>
    <property type="evidence" value="ECO:0007669"/>
    <property type="project" value="InterPro"/>
</dbReference>
<evidence type="ECO:0000256" key="7">
    <source>
        <dbReference type="SAM" id="Phobius"/>
    </source>
</evidence>
<feature type="transmembrane region" description="Helical" evidence="7">
    <location>
        <begin position="310"/>
        <end position="329"/>
    </location>
</feature>
<gene>
    <name evidence="9" type="primary">mfsd6b_2</name>
    <name evidence="9" type="ORF">FJT64_021036</name>
</gene>
<dbReference type="Proteomes" id="UP000440578">
    <property type="component" value="Unassembled WGS sequence"/>
</dbReference>
<dbReference type="PANTHER" id="PTHR16172">
    <property type="entry name" value="MAJOR FACILITATOR SUPERFAMILY DOMAIN-CONTAINING PROTEIN 6-LIKE"/>
    <property type="match status" value="1"/>
</dbReference>
<feature type="transmembrane region" description="Helical" evidence="7">
    <location>
        <begin position="76"/>
        <end position="95"/>
    </location>
</feature>
<sequence length="595" mass="64274">MLLNFFRRQMSTTQRKHGPAEKKGVAPILPFLPVYARQLGISEVGVGAVYVALPVVAALMRPVVGAIADATHRHKLVFFCLLVVTTLGYITLNFLPAAPPAPLAAAVQLKCGPAAFVKQCADREAHCHAARLTAAAGARNDTVRCELHCDRWPDCGTQSDWCRPAGGQLPLQLNLSALDVEGLCLYLPLRNVSVNGSVTHTPACVAPETTNCSLSCADRPLMKLLNGRPLDASAYYQTSQFWVFLVFLILAWDGTSITIPLADTIAFKLLDDPSKYGYQRVWGSFGWGIFSFLAGYLVDVASRNSDTKDYSPAFYLLIGMMVLNMMACTKLHVSALKEARPRFLAGLGALLVRPAVVLFVLSCCLVGTMTGLLWTFFFLHLQDVALAWDCSAFEWISLVSGLTLLVQCFLGEVPFFFISGWVIRKLGHVYTQTVVLLAFGVRFLLYSLLKNPWVVLPIELLNGLTFGLFYANMVGYACAVAPPGMTATLQGLVGASFECVGVAIGSGFGGILYGSVGGAMMFRIFGLISVAASVLYVVLHCITSRWCPEPSNTGSDADRTATPDSMLREMKPMDGRAAPEGSEAPLVPETPNGDA</sequence>
<feature type="transmembrane region" description="Helical" evidence="7">
    <location>
        <begin position="241"/>
        <end position="261"/>
    </location>
</feature>
<feature type="region of interest" description="Disordered" evidence="6">
    <location>
        <begin position="549"/>
        <end position="595"/>
    </location>
</feature>
<feature type="transmembrane region" description="Helical" evidence="7">
    <location>
        <begin position="429"/>
        <end position="449"/>
    </location>
</feature>
<dbReference type="InterPro" id="IPR051717">
    <property type="entry name" value="MFS_MFSD6"/>
</dbReference>
<evidence type="ECO:0000256" key="1">
    <source>
        <dbReference type="ARBA" id="ARBA00004141"/>
    </source>
</evidence>
<evidence type="ECO:0000256" key="6">
    <source>
        <dbReference type="SAM" id="MobiDB-lite"/>
    </source>
</evidence>
<feature type="transmembrane region" description="Helical" evidence="7">
    <location>
        <begin position="350"/>
        <end position="375"/>
    </location>
</feature>
<feature type="domain" description="Major facilitator superfamily (MFS) profile" evidence="8">
    <location>
        <begin position="355"/>
        <end position="595"/>
    </location>
</feature>
<comment type="subcellular location">
    <subcellularLocation>
        <location evidence="1">Membrane</location>
        <topology evidence="1">Multi-pass membrane protein</topology>
    </subcellularLocation>
</comment>
<evidence type="ECO:0000256" key="4">
    <source>
        <dbReference type="ARBA" id="ARBA00022989"/>
    </source>
</evidence>